<comment type="caution">
    <text evidence="2">The sequence shown here is derived from an EMBL/GenBank/DDBJ whole genome shotgun (WGS) entry which is preliminary data.</text>
</comment>
<protein>
    <submittedName>
        <fullName evidence="2">Uncharacterized protein</fullName>
    </submittedName>
</protein>
<evidence type="ECO:0000313" key="2">
    <source>
        <dbReference type="EMBL" id="KAF5908254.1"/>
    </source>
</evidence>
<dbReference type="EMBL" id="QNUK01000014">
    <property type="protein sequence ID" value="KAF5908254.1"/>
    <property type="molecule type" value="Genomic_DNA"/>
</dbReference>
<dbReference type="Proteomes" id="UP000727407">
    <property type="component" value="Unassembled WGS sequence"/>
</dbReference>
<evidence type="ECO:0000313" key="3">
    <source>
        <dbReference type="Proteomes" id="UP000727407"/>
    </source>
</evidence>
<feature type="compositionally biased region" description="Basic and acidic residues" evidence="1">
    <location>
        <begin position="1"/>
        <end position="18"/>
    </location>
</feature>
<proteinExistence type="predicted"/>
<sequence>MCHRISEKQKEQKLDNRLSSEPLDEEVELLNSGKTLIDGLARSDGKKNPCAQTMELENWS</sequence>
<gene>
    <name evidence="2" type="ORF">DAT39_001983</name>
</gene>
<organism evidence="2 3">
    <name type="scientific">Clarias magur</name>
    <name type="common">Asian catfish</name>
    <name type="synonym">Macropteronotus magur</name>
    <dbReference type="NCBI Taxonomy" id="1594786"/>
    <lineage>
        <taxon>Eukaryota</taxon>
        <taxon>Metazoa</taxon>
        <taxon>Chordata</taxon>
        <taxon>Craniata</taxon>
        <taxon>Vertebrata</taxon>
        <taxon>Euteleostomi</taxon>
        <taxon>Actinopterygii</taxon>
        <taxon>Neopterygii</taxon>
        <taxon>Teleostei</taxon>
        <taxon>Ostariophysi</taxon>
        <taxon>Siluriformes</taxon>
        <taxon>Clariidae</taxon>
        <taxon>Clarias</taxon>
    </lineage>
</organism>
<name>A0A8J4U9N4_CLAMG</name>
<keyword evidence="3" id="KW-1185">Reference proteome</keyword>
<accession>A0A8J4U9N4</accession>
<feature type="region of interest" description="Disordered" evidence="1">
    <location>
        <begin position="1"/>
        <end position="21"/>
    </location>
</feature>
<reference evidence="2" key="1">
    <citation type="submission" date="2020-07" db="EMBL/GenBank/DDBJ databases">
        <title>Clarias magur genome sequencing, assembly and annotation.</title>
        <authorList>
            <person name="Kushwaha B."/>
            <person name="Kumar R."/>
            <person name="Das P."/>
            <person name="Joshi C.G."/>
            <person name="Kumar D."/>
            <person name="Nagpure N.S."/>
            <person name="Pandey M."/>
            <person name="Agarwal S."/>
            <person name="Srivastava S."/>
            <person name="Singh M."/>
            <person name="Sahoo L."/>
            <person name="Jayasankar P."/>
            <person name="Meher P.K."/>
            <person name="Koringa P.G."/>
            <person name="Iquebal M.A."/>
            <person name="Das S.P."/>
            <person name="Bit A."/>
            <person name="Patnaik S."/>
            <person name="Patel N."/>
            <person name="Shah T.M."/>
            <person name="Hinsu A."/>
            <person name="Jena J.K."/>
        </authorList>
    </citation>
    <scope>NUCLEOTIDE SEQUENCE</scope>
    <source>
        <strain evidence="2">CIFAMagur01</strain>
        <tissue evidence="2">Testis</tissue>
    </source>
</reference>
<feature type="non-terminal residue" evidence="2">
    <location>
        <position position="60"/>
    </location>
</feature>
<dbReference type="AlphaFoldDB" id="A0A8J4U9N4"/>
<evidence type="ECO:0000256" key="1">
    <source>
        <dbReference type="SAM" id="MobiDB-lite"/>
    </source>
</evidence>